<feature type="compositionally biased region" description="Low complexity" evidence="2">
    <location>
        <begin position="175"/>
        <end position="186"/>
    </location>
</feature>
<dbReference type="EMBL" id="JBHRVU010000005">
    <property type="protein sequence ID" value="MFC3443373.1"/>
    <property type="molecule type" value="Genomic_DNA"/>
</dbReference>
<name>A0ABV7NIR0_9SPHN</name>
<feature type="region of interest" description="Disordered" evidence="2">
    <location>
        <begin position="175"/>
        <end position="199"/>
    </location>
</feature>
<comment type="caution">
    <text evidence="3">The sequence shown here is derived from an EMBL/GenBank/DDBJ whole genome shotgun (WGS) entry which is preliminary data.</text>
</comment>
<dbReference type="InterPro" id="IPR041920">
    <property type="entry name" value="ROS/MUCR_sf"/>
</dbReference>
<dbReference type="Gene3D" id="1.10.10.1550">
    <property type="entry name" value="ROS/MUCR transcriptional regulator protein"/>
    <property type="match status" value="1"/>
</dbReference>
<gene>
    <name evidence="3" type="ORF">ACFOKF_19655</name>
</gene>
<evidence type="ECO:0000256" key="1">
    <source>
        <dbReference type="ARBA" id="ARBA00007031"/>
    </source>
</evidence>
<proteinExistence type="inferred from homology"/>
<feature type="compositionally biased region" description="Basic residues" evidence="2">
    <location>
        <begin position="187"/>
        <end position="196"/>
    </location>
</feature>
<protein>
    <submittedName>
        <fullName evidence="3">MucR family transcriptional regulator</fullName>
    </submittedName>
</protein>
<evidence type="ECO:0000313" key="3">
    <source>
        <dbReference type="EMBL" id="MFC3443373.1"/>
    </source>
</evidence>
<sequence length="230" mass="24144">MAENDLPDYTTLTVQLLSAYVANNNVDSGDLASLIQSTRAALIGEVAAPEPTPAAVEHAPAVSIRRSLASKEFLLSLIDGKPYKTLKRHLASHGLTPEQYRERYGLPKSYPLVAPAYADIRRAVAQRTGLGQRPAPAEVQPVKTPKAKPSRKAATKAATKAIVAAPVEAAPTVATAPVESAAPAKTQKPKAPRKAKTVAAPATDTIIVEAKAKPVRKTKAPRKTLGISAG</sequence>
<dbReference type="InterPro" id="IPR008807">
    <property type="entry name" value="ROS_MUCR"/>
</dbReference>
<organism evidence="3 4">
    <name type="scientific">Sphingobium rhizovicinum</name>
    <dbReference type="NCBI Taxonomy" id="432308"/>
    <lineage>
        <taxon>Bacteria</taxon>
        <taxon>Pseudomonadati</taxon>
        <taxon>Pseudomonadota</taxon>
        <taxon>Alphaproteobacteria</taxon>
        <taxon>Sphingomonadales</taxon>
        <taxon>Sphingomonadaceae</taxon>
        <taxon>Sphingobium</taxon>
    </lineage>
</organism>
<feature type="region of interest" description="Disordered" evidence="2">
    <location>
        <begin position="129"/>
        <end position="153"/>
    </location>
</feature>
<evidence type="ECO:0000313" key="4">
    <source>
        <dbReference type="Proteomes" id="UP001595681"/>
    </source>
</evidence>
<accession>A0ABV7NIR0</accession>
<comment type="similarity">
    <text evidence="1">Belongs to the ros/MucR family.</text>
</comment>
<reference evidence="4" key="1">
    <citation type="journal article" date="2019" name="Int. J. Syst. Evol. Microbiol.">
        <title>The Global Catalogue of Microorganisms (GCM) 10K type strain sequencing project: providing services to taxonomists for standard genome sequencing and annotation.</title>
        <authorList>
            <consortium name="The Broad Institute Genomics Platform"/>
            <consortium name="The Broad Institute Genome Sequencing Center for Infectious Disease"/>
            <person name="Wu L."/>
            <person name="Ma J."/>
        </authorList>
    </citation>
    <scope>NUCLEOTIDE SEQUENCE [LARGE SCALE GENOMIC DNA]</scope>
    <source>
        <strain evidence="4">CCM 7491</strain>
    </source>
</reference>
<dbReference type="Pfam" id="PF05443">
    <property type="entry name" value="ROS_MUCR"/>
    <property type="match status" value="1"/>
</dbReference>
<evidence type="ECO:0000256" key="2">
    <source>
        <dbReference type="SAM" id="MobiDB-lite"/>
    </source>
</evidence>
<keyword evidence="4" id="KW-1185">Reference proteome</keyword>
<dbReference type="RefSeq" id="WP_380798092.1">
    <property type="nucleotide sequence ID" value="NZ_JBHRVU010000005.1"/>
</dbReference>
<dbReference type="Proteomes" id="UP001595681">
    <property type="component" value="Unassembled WGS sequence"/>
</dbReference>